<protein>
    <recommendedName>
        <fullName evidence="3">PD-(D/E)XK endonuclease-like domain-containing protein</fullName>
    </recommendedName>
</protein>
<evidence type="ECO:0008006" key="3">
    <source>
        <dbReference type="Google" id="ProtNLM"/>
    </source>
</evidence>
<comment type="caution">
    <text evidence="1">The sequence shown here is derived from an EMBL/GenBank/DDBJ whole genome shotgun (WGS) entry which is preliminary data.</text>
</comment>
<dbReference type="EMBL" id="APCD01000043">
    <property type="protein sequence ID" value="EMT44767.1"/>
    <property type="molecule type" value="Genomic_DNA"/>
</dbReference>
<dbReference type="Gene3D" id="3.40.50.300">
    <property type="entry name" value="P-loop containing nucleotide triphosphate hydrolases"/>
    <property type="match status" value="2"/>
</dbReference>
<accession>M8D1L6</accession>
<organism evidence="1 2">
    <name type="scientific">Anoxybacillus flavithermus AK1</name>
    <dbReference type="NCBI Taxonomy" id="1297581"/>
    <lineage>
        <taxon>Bacteria</taxon>
        <taxon>Bacillati</taxon>
        <taxon>Bacillota</taxon>
        <taxon>Bacilli</taxon>
        <taxon>Bacillales</taxon>
        <taxon>Anoxybacillaceae</taxon>
        <taxon>Anoxybacillus</taxon>
    </lineage>
</organism>
<dbReference type="AlphaFoldDB" id="M8D1L6"/>
<proteinExistence type="predicted"/>
<evidence type="ECO:0000313" key="2">
    <source>
        <dbReference type="Proteomes" id="UP000012085"/>
    </source>
</evidence>
<dbReference type="PATRIC" id="fig|1297581.3.peg.2739"/>
<sequence length="944" mass="111319">MEILCSPNTNDIELWLDKHLTLNKNRKVLHIVPTLILYRRRLQFYMRYGDFHTLTIKEVEQKLRQDYVGLYEMDQFLQDFIIKSNLPVISKRESSIIIERLLSENKHTNNLAWKLSLTDICDCFLMLSQTGLDVGQIRDLDHTDSWQIVCDLYETYEKELSRNKLLDFGQASIRLIQEYDFNDFEMLILDGAFLPILPKHQMLIDRFRFLEKPIKCFLPIDLDIEQHPAFEAIKKTYGNFVPFSSWQSIRQERMDLNVAQKLSRSIFHSKIKEIDDNSVQIVRFTSEEEEFDRIVERAAQLVQQKGIKARKIAIITPNPMELRPLVRELSEIYGLNVMVPERPLIQLPHGRAIGALFKIRTDDQIEALGIDHIFDVNIFSDLLYTNLFENFETLIKPFETLKAFFEDLKSFDEWYSKIEQLINAKYQITGDFYHHPLYHVSEEELLHLKNAIQIVERVSLELTSGDEMTFQNHMNEMILYIQELPFTSHIDSEIEARLRTIANDLSLHQRLLVSRKEFGKRIHAILTDKGYEQMDNEENHLDKIIVTGPNNVEFQEYDYVFLTRFTQNMYPEAIKHRWPSNLTIERNILNQTTEQHFPNDTSLVYYYLDRSIYHFYVALSAAKKGLTITYSKFEDGIELSPSHYLNDIASCFGIEENDSNRGETIEDLLIRAELLWEGSKLNPEINTTPKPIQTKPLDYNTIITIEDIAVYRFCPRRFYYEKTLSSEHIYSTVFHLQNFAVSYLYEEAVVRLVEKFPTISIGTLEKIRKSIPSLICEAEQKVKILFPIGQRFWEDVKIRTTVHLSSLIERILSQTDHKHANLSLKTQKHTVKIDSYMFYGERQLQVEYPTISHYYAIKNMRKILSFHTNDHRDEQKRLKEIKEDYFNLLSNFCRKEPVAEASLHEYARKFKTNHFPKNIGAHCNYCAFQKACREKEIQGNEVNG</sequence>
<reference evidence="1 2" key="1">
    <citation type="submission" date="2013-03" db="EMBL/GenBank/DDBJ databases">
        <title>Assembly of a new bacterial strain Anoxybacillus flavithermus AK1.</title>
        <authorList>
            <person name="Rajan I."/>
            <person name="PoliReddy D."/>
            <person name="Sugumar T."/>
            <person name="Rathinam K."/>
            <person name="Alqarawi S."/>
            <person name="Khalil A.B."/>
            <person name="Sivakumar N."/>
        </authorList>
    </citation>
    <scope>NUCLEOTIDE SEQUENCE [LARGE SCALE GENOMIC DNA]</scope>
    <source>
        <strain evidence="1 2">AK1</strain>
    </source>
</reference>
<reference evidence="1 2" key="2">
    <citation type="journal article" date="2015" name="Genome Announc.">
        <title>Genome Sequence of Anoxybacillus flavithermus Strain AK1, a Thermophile Isolated from a Hot Spring in Saudi Arabia.</title>
        <authorList>
            <person name="Khalil A."/>
            <person name="Sivakumar N."/>
            <person name="Qarawi S."/>
        </authorList>
    </citation>
    <scope>NUCLEOTIDE SEQUENCE [LARGE SCALE GENOMIC DNA]</scope>
    <source>
        <strain evidence="1 2">AK1</strain>
    </source>
</reference>
<gene>
    <name evidence="1" type="ORF">H919_13650</name>
</gene>
<dbReference type="Proteomes" id="UP000012085">
    <property type="component" value="Unassembled WGS sequence"/>
</dbReference>
<evidence type="ECO:0000313" key="1">
    <source>
        <dbReference type="EMBL" id="EMT44767.1"/>
    </source>
</evidence>
<name>M8D1L6_9BACL</name>
<dbReference type="InterPro" id="IPR027417">
    <property type="entry name" value="P-loop_NTPase"/>
</dbReference>
<dbReference type="SUPFAM" id="SSF52540">
    <property type="entry name" value="P-loop containing nucleoside triphosphate hydrolases"/>
    <property type="match status" value="1"/>
</dbReference>